<evidence type="ECO:0000313" key="7">
    <source>
        <dbReference type="Proteomes" id="UP000325302"/>
    </source>
</evidence>
<evidence type="ECO:0000256" key="5">
    <source>
        <dbReference type="RuleBase" id="RU000499"/>
    </source>
</evidence>
<proteinExistence type="inferred from homology"/>
<dbReference type="GO" id="GO:0034599">
    <property type="term" value="P:cellular response to oxidative stress"/>
    <property type="evidence" value="ECO:0007669"/>
    <property type="project" value="TreeGrafter"/>
</dbReference>
<dbReference type="CDD" id="cd00340">
    <property type="entry name" value="GSH_Peroxidase"/>
    <property type="match status" value="1"/>
</dbReference>
<dbReference type="RefSeq" id="WP_149389986.1">
    <property type="nucleotide sequence ID" value="NZ_SMRS01000002.1"/>
</dbReference>
<keyword evidence="7" id="KW-1185">Reference proteome</keyword>
<keyword evidence="2 5" id="KW-0575">Peroxidase</keyword>
<dbReference type="InterPro" id="IPR029759">
    <property type="entry name" value="GPX_AS"/>
</dbReference>
<dbReference type="SUPFAM" id="SSF52833">
    <property type="entry name" value="Thioredoxin-like"/>
    <property type="match status" value="1"/>
</dbReference>
<accession>A0A5A9W4W3</accession>
<dbReference type="Pfam" id="PF00255">
    <property type="entry name" value="GSHPx"/>
    <property type="match status" value="1"/>
</dbReference>
<gene>
    <name evidence="6" type="ORF">E1H14_03005</name>
</gene>
<comment type="caution">
    <text evidence="6">The sequence shown here is derived from an EMBL/GenBank/DDBJ whole genome shotgun (WGS) entry which is preliminary data.</text>
</comment>
<feature type="active site" evidence="4">
    <location>
        <position position="42"/>
    </location>
</feature>
<dbReference type="PRINTS" id="PR01011">
    <property type="entry name" value="GLUTPROXDASE"/>
</dbReference>
<dbReference type="InterPro" id="IPR036249">
    <property type="entry name" value="Thioredoxin-like_sf"/>
</dbReference>
<evidence type="ECO:0000256" key="3">
    <source>
        <dbReference type="ARBA" id="ARBA00023002"/>
    </source>
</evidence>
<dbReference type="PANTHER" id="PTHR11592:SF44">
    <property type="entry name" value="GLUTATHIONE PEROXIDASE"/>
    <property type="match status" value="1"/>
</dbReference>
<dbReference type="InterPro" id="IPR000889">
    <property type="entry name" value="Glutathione_peroxidase"/>
</dbReference>
<dbReference type="PROSITE" id="PS51355">
    <property type="entry name" value="GLUTATHIONE_PEROXID_3"/>
    <property type="match status" value="1"/>
</dbReference>
<sequence length="162" mass="18436">MTPNTQALFDHELKRLHSNEIVNLRERYAGHPVLFVNTASHCGFTGQFEALEKTHQTYKDRGLKMAGFPSNSFKQESKDEADTARICFQNFGVTFDMYTHIDVRGRSAHPIFQELARQSSAPRWNFYKYLIDAEGRVIASFPSTTRPDSAEFKAAVEKLLGS</sequence>
<organism evidence="6 7">
    <name type="scientific">Nitrincola tapanii</name>
    <dbReference type="NCBI Taxonomy" id="1708751"/>
    <lineage>
        <taxon>Bacteria</taxon>
        <taxon>Pseudomonadati</taxon>
        <taxon>Pseudomonadota</taxon>
        <taxon>Gammaproteobacteria</taxon>
        <taxon>Oceanospirillales</taxon>
        <taxon>Oceanospirillaceae</taxon>
        <taxon>Nitrincola</taxon>
    </lineage>
</organism>
<dbReference type="OrthoDB" id="9785502at2"/>
<keyword evidence="3 5" id="KW-0560">Oxidoreductase</keyword>
<dbReference type="PROSITE" id="PS00460">
    <property type="entry name" value="GLUTATHIONE_PEROXID_1"/>
    <property type="match status" value="1"/>
</dbReference>
<dbReference type="PIRSF" id="PIRSF000303">
    <property type="entry name" value="Glutathion_perox"/>
    <property type="match status" value="1"/>
</dbReference>
<evidence type="ECO:0000256" key="4">
    <source>
        <dbReference type="PIRSR" id="PIRSR000303-1"/>
    </source>
</evidence>
<dbReference type="Proteomes" id="UP000325302">
    <property type="component" value="Unassembled WGS sequence"/>
</dbReference>
<evidence type="ECO:0000313" key="6">
    <source>
        <dbReference type="EMBL" id="KAA0875682.1"/>
    </source>
</evidence>
<name>A0A5A9W4W3_9GAMM</name>
<dbReference type="AlphaFoldDB" id="A0A5A9W4W3"/>
<dbReference type="PANTHER" id="PTHR11592">
    <property type="entry name" value="GLUTATHIONE PEROXIDASE"/>
    <property type="match status" value="1"/>
</dbReference>
<comment type="similarity">
    <text evidence="1 5">Belongs to the glutathione peroxidase family.</text>
</comment>
<protein>
    <recommendedName>
        <fullName evidence="5">Glutathione peroxidase</fullName>
    </recommendedName>
</protein>
<dbReference type="EMBL" id="SMRS01000002">
    <property type="protein sequence ID" value="KAA0875682.1"/>
    <property type="molecule type" value="Genomic_DNA"/>
</dbReference>
<dbReference type="GO" id="GO:0004601">
    <property type="term" value="F:peroxidase activity"/>
    <property type="evidence" value="ECO:0007669"/>
    <property type="project" value="UniProtKB-KW"/>
</dbReference>
<reference evidence="6 7" key="1">
    <citation type="submission" date="2019-03" db="EMBL/GenBank/DDBJ databases">
        <title>Nitrincola sp. nov. isolated from an Indian soda lake.</title>
        <authorList>
            <person name="Joshi A."/>
            <person name="Thite S.V."/>
            <person name="Joseph N."/>
            <person name="Dhotre D."/>
            <person name="Moorthy M."/>
            <person name="Shouche Y.S."/>
        </authorList>
    </citation>
    <scope>NUCLEOTIDE SEQUENCE [LARGE SCALE GENOMIC DNA]</scope>
    <source>
        <strain evidence="6 7">MEB193</strain>
    </source>
</reference>
<evidence type="ECO:0000256" key="2">
    <source>
        <dbReference type="ARBA" id="ARBA00022559"/>
    </source>
</evidence>
<dbReference type="Gene3D" id="3.40.30.10">
    <property type="entry name" value="Glutaredoxin"/>
    <property type="match status" value="1"/>
</dbReference>
<evidence type="ECO:0000256" key="1">
    <source>
        <dbReference type="ARBA" id="ARBA00006926"/>
    </source>
</evidence>